<dbReference type="InterPro" id="IPR051888">
    <property type="entry name" value="UPF0148_domain"/>
</dbReference>
<evidence type="ECO:0000256" key="1">
    <source>
        <dbReference type="SAM" id="MobiDB-lite"/>
    </source>
</evidence>
<dbReference type="KEGG" id="lak:106181516"/>
<dbReference type="RefSeq" id="XP_013421368.1">
    <property type="nucleotide sequence ID" value="XM_013565914.1"/>
</dbReference>
<dbReference type="PANTHER" id="PTHR16537:SF1">
    <property type="entry name" value="PROTEIN ZNRD2"/>
    <property type="match status" value="1"/>
</dbReference>
<dbReference type="GeneID" id="106181516"/>
<name>A0A1S3KFF6_LINAN</name>
<sequence length="171" mass="18487">MSSDDDYEWQPPSEAEMKLIQARRERSDKISKIMGDYLLKGYKMLGSSCELCGTILLRDRQSQDYCVGCNDLESDTDKDNPAVNTEAARSHEREYGLFPRSHLPQSSSDSPMEAAAPLTAPVSVSVLSQTQQVAGLSGVNCQPGDSRREVSSGLIALTANTVVDAPLGSSV</sequence>
<dbReference type="Proteomes" id="UP000085678">
    <property type="component" value="Unplaced"/>
</dbReference>
<evidence type="ECO:0000313" key="3">
    <source>
        <dbReference type="RefSeq" id="XP_013421368.1"/>
    </source>
</evidence>
<organism evidence="2 3">
    <name type="scientific">Lingula anatina</name>
    <name type="common">Brachiopod</name>
    <name type="synonym">Lingula unguis</name>
    <dbReference type="NCBI Taxonomy" id="7574"/>
    <lineage>
        <taxon>Eukaryota</taxon>
        <taxon>Metazoa</taxon>
        <taxon>Spiralia</taxon>
        <taxon>Lophotrochozoa</taxon>
        <taxon>Brachiopoda</taxon>
        <taxon>Linguliformea</taxon>
        <taxon>Lingulata</taxon>
        <taxon>Lingulida</taxon>
        <taxon>Linguloidea</taxon>
        <taxon>Lingulidae</taxon>
        <taxon>Lingula</taxon>
    </lineage>
</organism>
<accession>A0A1S3KFF6</accession>
<evidence type="ECO:0000313" key="2">
    <source>
        <dbReference type="Proteomes" id="UP000085678"/>
    </source>
</evidence>
<keyword evidence="2" id="KW-1185">Reference proteome</keyword>
<proteinExistence type="predicted"/>
<dbReference type="Pfam" id="PF06677">
    <property type="entry name" value="Auto_anti-p27"/>
    <property type="match status" value="1"/>
</dbReference>
<dbReference type="AlphaFoldDB" id="A0A1S3KFF6"/>
<dbReference type="InParanoid" id="A0A1S3KFF6"/>
<gene>
    <name evidence="3" type="primary">LOC106181516</name>
</gene>
<dbReference type="PANTHER" id="PTHR16537">
    <property type="entry name" value="SJOEGREN SYNDROME/SCLERODERMA AUTOANTIGEN 1"/>
    <property type="match status" value="1"/>
</dbReference>
<dbReference type="STRING" id="7574.A0A1S3KFF6"/>
<protein>
    <submittedName>
        <fullName evidence="3">Sjoegren syndrome/scleroderma autoantigen 1 isoform X1</fullName>
    </submittedName>
</protein>
<reference evidence="3" key="1">
    <citation type="submission" date="2025-08" db="UniProtKB">
        <authorList>
            <consortium name="RefSeq"/>
        </authorList>
    </citation>
    <scope>IDENTIFICATION</scope>
    <source>
        <tissue evidence="3">Gonads</tissue>
    </source>
</reference>
<dbReference type="OrthoDB" id="28939at2759"/>
<feature type="region of interest" description="Disordered" evidence="1">
    <location>
        <begin position="71"/>
        <end position="115"/>
    </location>
</feature>
<dbReference type="InterPro" id="IPR009563">
    <property type="entry name" value="SSSCA1"/>
</dbReference>